<evidence type="ECO:0000256" key="1">
    <source>
        <dbReference type="SAM" id="Coils"/>
    </source>
</evidence>
<dbReference type="PANTHER" id="PTHR35810:SF1">
    <property type="entry name" value="CYTOPLASMIC PROTEIN"/>
    <property type="match status" value="1"/>
</dbReference>
<name>A0A847R3L1_9GAMM</name>
<organism evidence="2 3">
    <name type="scientific">Marinomonas profundi</name>
    <dbReference type="NCBI Taxonomy" id="2726122"/>
    <lineage>
        <taxon>Bacteria</taxon>
        <taxon>Pseudomonadati</taxon>
        <taxon>Pseudomonadota</taxon>
        <taxon>Gammaproteobacteria</taxon>
        <taxon>Oceanospirillales</taxon>
        <taxon>Oceanospirillaceae</taxon>
        <taxon>Marinomonas</taxon>
    </lineage>
</organism>
<sequence>MHNDIVIYENDRQQIEVRLDSEQETIWLTQAQMAILLDTSSDNISLHLKNIFNEDELEESSTTEEYSVVRQEGKRNVARRIKHYNLDAIISVGYRVNSKKGTQFRIWATQRLKEHLVQGYTINQQRFEQNAQELQQAIALIQKTAKSPDLTAEAGSGLVDIVSINLIGGRI</sequence>
<gene>
    <name evidence="2" type="ORF">HGG82_12995</name>
</gene>
<dbReference type="Pfam" id="PF13310">
    <property type="entry name" value="Virulence_RhuM"/>
    <property type="match status" value="1"/>
</dbReference>
<dbReference type="EMBL" id="JABAEK010000015">
    <property type="protein sequence ID" value="NLQ18525.1"/>
    <property type="molecule type" value="Genomic_DNA"/>
</dbReference>
<proteinExistence type="predicted"/>
<feature type="coiled-coil region" evidence="1">
    <location>
        <begin position="117"/>
        <end position="144"/>
    </location>
</feature>
<dbReference type="InterPro" id="IPR011204">
    <property type="entry name" value="Virulence_RhuM-like"/>
</dbReference>
<dbReference type="RefSeq" id="WP_168826362.1">
    <property type="nucleotide sequence ID" value="NZ_CP073013.1"/>
</dbReference>
<dbReference type="AlphaFoldDB" id="A0A847R3L1"/>
<reference evidence="2 3" key="1">
    <citation type="submission" date="2020-04" db="EMBL/GenBank/DDBJ databases">
        <title>Marinomonas sp. M1K-6 isolated from the deep seawater of the Mariana Trench.</title>
        <authorList>
            <person name="Li Y."/>
        </authorList>
    </citation>
    <scope>NUCLEOTIDE SEQUENCE [LARGE SCALE GENOMIC DNA]</scope>
    <source>
        <strain evidence="2 3">M1K-6</strain>
    </source>
</reference>
<protein>
    <submittedName>
        <fullName evidence="2">Virulence RhuM family protein</fullName>
    </submittedName>
</protein>
<dbReference type="PANTHER" id="PTHR35810">
    <property type="entry name" value="CYTOPLASMIC PROTEIN-RELATED"/>
    <property type="match status" value="1"/>
</dbReference>
<evidence type="ECO:0000313" key="3">
    <source>
        <dbReference type="Proteomes" id="UP000586067"/>
    </source>
</evidence>
<dbReference type="Proteomes" id="UP000586067">
    <property type="component" value="Unassembled WGS sequence"/>
</dbReference>
<keyword evidence="3" id="KW-1185">Reference proteome</keyword>
<comment type="caution">
    <text evidence="2">The sequence shown here is derived from an EMBL/GenBank/DDBJ whole genome shotgun (WGS) entry which is preliminary data.</text>
</comment>
<accession>A0A847R3L1</accession>
<evidence type="ECO:0000313" key="2">
    <source>
        <dbReference type="EMBL" id="NLQ18525.1"/>
    </source>
</evidence>
<keyword evidence="1" id="KW-0175">Coiled coil</keyword>